<gene>
    <name evidence="9" type="primary">thiE</name>
    <name evidence="13" type="ORF">A2527_00700</name>
</gene>
<keyword evidence="2 9" id="KW-0808">Transferase</keyword>
<dbReference type="STRING" id="1817772.A2527_00700"/>
<reference evidence="13 14" key="1">
    <citation type="journal article" date="2016" name="Nat. Commun.">
        <title>Thousands of microbial genomes shed light on interconnected biogeochemical processes in an aquifer system.</title>
        <authorList>
            <person name="Anantharaman K."/>
            <person name="Brown C.T."/>
            <person name="Hug L.A."/>
            <person name="Sharon I."/>
            <person name="Castelle C.J."/>
            <person name="Probst A.J."/>
            <person name="Thomas B.C."/>
            <person name="Singh A."/>
            <person name="Wilkins M.J."/>
            <person name="Karaoz U."/>
            <person name="Brodie E.L."/>
            <person name="Williams K.H."/>
            <person name="Hubbard S.S."/>
            <person name="Banfield J.F."/>
        </authorList>
    </citation>
    <scope>NUCLEOTIDE SEQUENCE [LARGE SCALE GENOMIC DNA]</scope>
</reference>
<accession>A0A1F6GFG4</accession>
<evidence type="ECO:0000256" key="2">
    <source>
        <dbReference type="ARBA" id="ARBA00022679"/>
    </source>
</evidence>
<evidence type="ECO:0000313" key="14">
    <source>
        <dbReference type="Proteomes" id="UP000178449"/>
    </source>
</evidence>
<evidence type="ECO:0000256" key="5">
    <source>
        <dbReference type="ARBA" id="ARBA00022977"/>
    </source>
</evidence>
<dbReference type="HAMAP" id="MF_00097">
    <property type="entry name" value="TMP_synthase"/>
    <property type="match status" value="1"/>
</dbReference>
<dbReference type="Proteomes" id="UP000178449">
    <property type="component" value="Unassembled WGS sequence"/>
</dbReference>
<organism evidence="13 14">
    <name type="scientific">Candidatus Lambdaproteobacteria bacterium RIFOXYD2_FULL_50_16</name>
    <dbReference type="NCBI Taxonomy" id="1817772"/>
    <lineage>
        <taxon>Bacteria</taxon>
        <taxon>Pseudomonadati</taxon>
        <taxon>Pseudomonadota</taxon>
        <taxon>Candidatus Lambdaproteobacteria</taxon>
    </lineage>
</organism>
<dbReference type="Gene3D" id="3.20.20.70">
    <property type="entry name" value="Aldolase class I"/>
    <property type="match status" value="1"/>
</dbReference>
<proteinExistence type="inferred from homology"/>
<comment type="caution">
    <text evidence="9">Lacks conserved residue(s) required for the propagation of feature annotation.</text>
</comment>
<feature type="binding site" evidence="9">
    <location>
        <begin position="31"/>
        <end position="35"/>
    </location>
    <ligand>
        <name>4-amino-2-methyl-5-(diphosphooxymethyl)pyrimidine</name>
        <dbReference type="ChEBI" id="CHEBI:57841"/>
    </ligand>
</feature>
<comment type="similarity">
    <text evidence="9 10">Belongs to the thiamine-phosphate synthase family.</text>
</comment>
<evidence type="ECO:0000256" key="8">
    <source>
        <dbReference type="ARBA" id="ARBA00047883"/>
    </source>
</evidence>
<comment type="catalytic activity">
    <reaction evidence="7 9 10">
        <text>2-(2-carboxy-4-methylthiazol-5-yl)ethyl phosphate + 4-amino-2-methyl-5-(diphosphooxymethyl)pyrimidine + 2 H(+) = thiamine phosphate + CO2 + diphosphate</text>
        <dbReference type="Rhea" id="RHEA:47848"/>
        <dbReference type="ChEBI" id="CHEBI:15378"/>
        <dbReference type="ChEBI" id="CHEBI:16526"/>
        <dbReference type="ChEBI" id="CHEBI:33019"/>
        <dbReference type="ChEBI" id="CHEBI:37575"/>
        <dbReference type="ChEBI" id="CHEBI:57841"/>
        <dbReference type="ChEBI" id="CHEBI:62890"/>
        <dbReference type="EC" id="2.5.1.3"/>
    </reaction>
</comment>
<dbReference type="SUPFAM" id="SSF51391">
    <property type="entry name" value="Thiamin phosphate synthase"/>
    <property type="match status" value="1"/>
</dbReference>
<dbReference type="Pfam" id="PF02581">
    <property type="entry name" value="TMP-TENI"/>
    <property type="match status" value="1"/>
</dbReference>
<dbReference type="InterPro" id="IPR034291">
    <property type="entry name" value="TMP_synthase"/>
</dbReference>
<dbReference type="NCBIfam" id="TIGR00693">
    <property type="entry name" value="thiE"/>
    <property type="match status" value="1"/>
</dbReference>
<feature type="binding site" evidence="9">
    <location>
        <begin position="128"/>
        <end position="130"/>
    </location>
    <ligand>
        <name>2-[(2R,5Z)-2-carboxy-4-methylthiazol-5(2H)-ylidene]ethyl phosphate</name>
        <dbReference type="ChEBI" id="CHEBI:62899"/>
    </ligand>
</feature>
<dbReference type="EC" id="2.5.1.3" evidence="9"/>
<feature type="binding site" evidence="9">
    <location>
        <position position="158"/>
    </location>
    <ligand>
        <name>2-[(2R,5Z)-2-carboxy-4-methylthiazol-5(2H)-ylidene]ethyl phosphate</name>
        <dbReference type="ChEBI" id="CHEBI:62899"/>
    </ligand>
</feature>
<comment type="caution">
    <text evidence="13">The sequence shown here is derived from an EMBL/GenBank/DDBJ whole genome shotgun (WGS) entry which is preliminary data.</text>
</comment>
<comment type="catalytic activity">
    <reaction evidence="6 9 10">
        <text>4-methyl-5-(2-phosphooxyethyl)-thiazole + 4-amino-2-methyl-5-(diphosphooxymethyl)pyrimidine + H(+) = thiamine phosphate + diphosphate</text>
        <dbReference type="Rhea" id="RHEA:22328"/>
        <dbReference type="ChEBI" id="CHEBI:15378"/>
        <dbReference type="ChEBI" id="CHEBI:33019"/>
        <dbReference type="ChEBI" id="CHEBI:37575"/>
        <dbReference type="ChEBI" id="CHEBI:57841"/>
        <dbReference type="ChEBI" id="CHEBI:58296"/>
        <dbReference type="EC" id="2.5.1.3"/>
    </reaction>
</comment>
<dbReference type="GO" id="GO:0009229">
    <property type="term" value="P:thiamine diphosphate biosynthetic process"/>
    <property type="evidence" value="ECO:0007669"/>
    <property type="project" value="UniProtKB-UniRule"/>
</dbReference>
<keyword evidence="5 9" id="KW-0784">Thiamine biosynthesis</keyword>
<dbReference type="InterPro" id="IPR013785">
    <property type="entry name" value="Aldolase_TIM"/>
</dbReference>
<dbReference type="PANTHER" id="PTHR20857:SF15">
    <property type="entry name" value="THIAMINE-PHOSPHATE SYNTHASE"/>
    <property type="match status" value="1"/>
</dbReference>
<evidence type="ECO:0000256" key="9">
    <source>
        <dbReference type="HAMAP-Rule" id="MF_00097"/>
    </source>
</evidence>
<feature type="binding site" evidence="9">
    <location>
        <position position="131"/>
    </location>
    <ligand>
        <name>4-amino-2-methyl-5-(diphosphooxymethyl)pyrimidine</name>
        <dbReference type="ChEBI" id="CHEBI:57841"/>
    </ligand>
</feature>
<evidence type="ECO:0000256" key="4">
    <source>
        <dbReference type="ARBA" id="ARBA00022842"/>
    </source>
</evidence>
<protein>
    <recommendedName>
        <fullName evidence="9">Thiamine-phosphate synthase</fullName>
        <shortName evidence="9">TP synthase</shortName>
        <shortName evidence="9">TPS</shortName>
        <ecNumber evidence="9">2.5.1.3</ecNumber>
    </recommendedName>
    <alternativeName>
        <fullName evidence="9">Thiamine-phosphate pyrophosphorylase</fullName>
        <shortName evidence="9">TMP pyrophosphorylase</shortName>
        <shortName evidence="9">TMP-PPase</shortName>
    </alternativeName>
</protein>
<comment type="catalytic activity">
    <reaction evidence="8 9 10">
        <text>2-[(2R,5Z)-2-carboxy-4-methylthiazol-5(2H)-ylidene]ethyl phosphate + 4-amino-2-methyl-5-(diphosphooxymethyl)pyrimidine + 2 H(+) = thiamine phosphate + CO2 + diphosphate</text>
        <dbReference type="Rhea" id="RHEA:47844"/>
        <dbReference type="ChEBI" id="CHEBI:15378"/>
        <dbReference type="ChEBI" id="CHEBI:16526"/>
        <dbReference type="ChEBI" id="CHEBI:33019"/>
        <dbReference type="ChEBI" id="CHEBI:37575"/>
        <dbReference type="ChEBI" id="CHEBI:57841"/>
        <dbReference type="ChEBI" id="CHEBI:62899"/>
        <dbReference type="EC" id="2.5.1.3"/>
    </reaction>
</comment>
<dbReference type="InterPro" id="IPR022998">
    <property type="entry name" value="ThiamineP_synth_TenI"/>
</dbReference>
<comment type="pathway">
    <text evidence="1 9 11">Cofactor biosynthesis; thiamine diphosphate biosynthesis; thiamine phosphate from 4-amino-2-methyl-5-diphosphomethylpyrimidine and 4-methyl-5-(2-phosphoethyl)-thiazole: step 1/1.</text>
</comment>
<feature type="domain" description="Thiamine phosphate synthase/TenI" evidence="12">
    <location>
        <begin position="2"/>
        <end position="180"/>
    </location>
</feature>
<feature type="binding site" evidence="9">
    <location>
        <position position="102"/>
    </location>
    <ligand>
        <name>4-amino-2-methyl-5-(diphosphooxymethyl)pyrimidine</name>
        <dbReference type="ChEBI" id="CHEBI:57841"/>
    </ligand>
</feature>
<dbReference type="AlphaFoldDB" id="A0A1F6GFG4"/>
<evidence type="ECO:0000256" key="1">
    <source>
        <dbReference type="ARBA" id="ARBA00005165"/>
    </source>
</evidence>
<dbReference type="PANTHER" id="PTHR20857">
    <property type="entry name" value="THIAMINE-PHOSPHATE PYROPHOSPHORYLASE"/>
    <property type="match status" value="1"/>
</dbReference>
<sequence>MLYGITDAHLFGGSCAEAAKALVLAGVSWVQYRAKGLDLATQRAELKDLIPWVRAQGAYLLVNDSVELAQELGADGVHLGQGDMEPQKARALLGPYAILGWSTHNLAQVQSAQGMDLDYLGVGPAFPTQTKPAEPVVGLDFLGQASLYSSLPLVAIGGIDLSRIKAVQKTGVRSVAMIQGLFEAPDLRARVQRIKERLAR</sequence>
<evidence type="ECO:0000259" key="12">
    <source>
        <dbReference type="Pfam" id="PF02581"/>
    </source>
</evidence>
<feature type="binding site" evidence="9">
    <location>
        <position position="83"/>
    </location>
    <ligand>
        <name>Mg(2+)</name>
        <dbReference type="ChEBI" id="CHEBI:18420"/>
    </ligand>
</feature>
<comment type="function">
    <text evidence="9">Condenses 4-methyl-5-(beta-hydroxyethyl)thiazole monophosphate (THZ-P) and 2-methyl-4-amino-5-hydroxymethyl pyrimidine pyrophosphate (HMP-PP) to form thiamine monophosphate (TMP).</text>
</comment>
<dbReference type="UniPathway" id="UPA00060">
    <property type="reaction ID" value="UER00141"/>
</dbReference>
<evidence type="ECO:0000256" key="6">
    <source>
        <dbReference type="ARBA" id="ARBA00047334"/>
    </source>
</evidence>
<dbReference type="GO" id="GO:0004789">
    <property type="term" value="F:thiamine-phosphate diphosphorylase activity"/>
    <property type="evidence" value="ECO:0007669"/>
    <property type="project" value="UniProtKB-UniRule"/>
</dbReference>
<keyword evidence="3 9" id="KW-0479">Metal-binding</keyword>
<dbReference type="GO" id="GO:0000287">
    <property type="term" value="F:magnesium ion binding"/>
    <property type="evidence" value="ECO:0007669"/>
    <property type="project" value="UniProtKB-UniRule"/>
</dbReference>
<dbReference type="GO" id="GO:0005737">
    <property type="term" value="C:cytoplasm"/>
    <property type="evidence" value="ECO:0007669"/>
    <property type="project" value="TreeGrafter"/>
</dbReference>
<dbReference type="CDD" id="cd00564">
    <property type="entry name" value="TMP_TenI"/>
    <property type="match status" value="1"/>
</dbReference>
<evidence type="ECO:0000256" key="7">
    <source>
        <dbReference type="ARBA" id="ARBA00047851"/>
    </source>
</evidence>
<evidence type="ECO:0000313" key="13">
    <source>
        <dbReference type="EMBL" id="OGG96829.1"/>
    </source>
</evidence>
<name>A0A1F6GFG4_9PROT</name>
<feature type="binding site" evidence="9">
    <location>
        <position position="64"/>
    </location>
    <ligand>
        <name>Mg(2+)</name>
        <dbReference type="ChEBI" id="CHEBI:18420"/>
    </ligand>
</feature>
<dbReference type="InterPro" id="IPR036206">
    <property type="entry name" value="ThiamineP_synth_sf"/>
</dbReference>
<evidence type="ECO:0000256" key="10">
    <source>
        <dbReference type="RuleBase" id="RU003826"/>
    </source>
</evidence>
<keyword evidence="4 9" id="KW-0460">Magnesium</keyword>
<evidence type="ECO:0000256" key="3">
    <source>
        <dbReference type="ARBA" id="ARBA00022723"/>
    </source>
</evidence>
<comment type="cofactor">
    <cofactor evidence="9">
        <name>Mg(2+)</name>
        <dbReference type="ChEBI" id="CHEBI:18420"/>
    </cofactor>
    <text evidence="9">Binds 1 Mg(2+) ion per subunit.</text>
</comment>
<dbReference type="EMBL" id="MFNE01000009">
    <property type="protein sequence ID" value="OGG96829.1"/>
    <property type="molecule type" value="Genomic_DNA"/>
</dbReference>
<evidence type="ECO:0000256" key="11">
    <source>
        <dbReference type="RuleBase" id="RU004253"/>
    </source>
</evidence>
<dbReference type="GO" id="GO:0009228">
    <property type="term" value="P:thiamine biosynthetic process"/>
    <property type="evidence" value="ECO:0007669"/>
    <property type="project" value="UniProtKB-KW"/>
</dbReference>
<feature type="binding site" evidence="9">
    <location>
        <position position="63"/>
    </location>
    <ligand>
        <name>4-amino-2-methyl-5-(diphosphooxymethyl)pyrimidine</name>
        <dbReference type="ChEBI" id="CHEBI:57841"/>
    </ligand>
</feature>